<dbReference type="AlphaFoldDB" id="A0A2V3J1C8"/>
<dbReference type="SMART" id="SM00827">
    <property type="entry name" value="PKS_AT"/>
    <property type="match status" value="1"/>
</dbReference>
<evidence type="ECO:0000256" key="2">
    <source>
        <dbReference type="ARBA" id="ARBA00013258"/>
    </source>
</evidence>
<dbReference type="InterPro" id="IPR024925">
    <property type="entry name" value="Malonyl_CoA-ACP_transAc"/>
</dbReference>
<reference evidence="7 8" key="1">
    <citation type="journal article" date="2018" name="Mol. Biol. Evol.">
        <title>Analysis of the draft genome of the red seaweed Gracilariopsis chorda provides insights into genome size evolution in Rhodophyta.</title>
        <authorList>
            <person name="Lee J."/>
            <person name="Yang E.C."/>
            <person name="Graf L."/>
            <person name="Yang J.H."/>
            <person name="Qiu H."/>
            <person name="Zel Zion U."/>
            <person name="Chan C.X."/>
            <person name="Stephens T.G."/>
            <person name="Weber A.P.M."/>
            <person name="Boo G.H."/>
            <person name="Boo S.M."/>
            <person name="Kim K.M."/>
            <person name="Shin Y."/>
            <person name="Jung M."/>
            <person name="Lee S.J."/>
            <person name="Yim H.S."/>
            <person name="Lee J.H."/>
            <person name="Bhattacharya D."/>
            <person name="Yoon H.S."/>
        </authorList>
    </citation>
    <scope>NUCLEOTIDE SEQUENCE [LARGE SCALE GENOMIC DNA]</scope>
    <source>
        <strain evidence="7 8">SKKU-2015</strain>
        <tissue evidence="7">Whole body</tissue>
    </source>
</reference>
<evidence type="ECO:0000259" key="6">
    <source>
        <dbReference type="SMART" id="SM00827"/>
    </source>
</evidence>
<dbReference type="SUPFAM" id="SSF55048">
    <property type="entry name" value="Probable ACP-binding domain of malonyl-CoA ACP transacylase"/>
    <property type="match status" value="1"/>
</dbReference>
<dbReference type="EMBL" id="NBIV01000020">
    <property type="protein sequence ID" value="PXF47757.1"/>
    <property type="molecule type" value="Genomic_DNA"/>
</dbReference>
<evidence type="ECO:0000256" key="1">
    <source>
        <dbReference type="ARBA" id="ARBA00008217"/>
    </source>
</evidence>
<feature type="domain" description="Malonyl-CoA:ACP transacylase (MAT)" evidence="6">
    <location>
        <begin position="7"/>
        <end position="292"/>
    </location>
</feature>
<dbReference type="Gene3D" id="3.40.366.10">
    <property type="entry name" value="Malonyl-Coenzyme A Acyl Carrier Protein, domain 2"/>
    <property type="match status" value="1"/>
</dbReference>
<keyword evidence="3" id="KW-0808">Transferase</keyword>
<dbReference type="InterPro" id="IPR014043">
    <property type="entry name" value="Acyl_transferase_dom"/>
</dbReference>
<keyword evidence="8" id="KW-1185">Reference proteome</keyword>
<evidence type="ECO:0000256" key="5">
    <source>
        <dbReference type="ARBA" id="ARBA00048462"/>
    </source>
</evidence>
<accession>A0A2V3J1C8</accession>
<dbReference type="SUPFAM" id="SSF52151">
    <property type="entry name" value="FabD/lysophospholipase-like"/>
    <property type="match status" value="1"/>
</dbReference>
<dbReference type="Proteomes" id="UP000247409">
    <property type="component" value="Unassembled WGS sequence"/>
</dbReference>
<dbReference type="PANTHER" id="PTHR42681:SF1">
    <property type="entry name" value="MALONYL-COA-ACYL CARRIER PROTEIN TRANSACYLASE, MITOCHONDRIAL"/>
    <property type="match status" value="1"/>
</dbReference>
<evidence type="ECO:0000256" key="4">
    <source>
        <dbReference type="ARBA" id="ARBA00023315"/>
    </source>
</evidence>
<keyword evidence="4" id="KW-0012">Acyltransferase</keyword>
<dbReference type="GO" id="GO:0005829">
    <property type="term" value="C:cytosol"/>
    <property type="evidence" value="ECO:0007669"/>
    <property type="project" value="TreeGrafter"/>
</dbReference>
<organism evidence="7 8">
    <name type="scientific">Gracilariopsis chorda</name>
    <dbReference type="NCBI Taxonomy" id="448386"/>
    <lineage>
        <taxon>Eukaryota</taxon>
        <taxon>Rhodophyta</taxon>
        <taxon>Florideophyceae</taxon>
        <taxon>Rhodymeniophycidae</taxon>
        <taxon>Gracilariales</taxon>
        <taxon>Gracilariaceae</taxon>
        <taxon>Gracilariopsis</taxon>
    </lineage>
</organism>
<dbReference type="InterPro" id="IPR050858">
    <property type="entry name" value="Mal-CoA-ACP_Trans/PKS_FabD"/>
</dbReference>
<proteinExistence type="inferred from homology"/>
<dbReference type="GO" id="GO:0004314">
    <property type="term" value="F:[acyl-carrier-protein] S-malonyltransferase activity"/>
    <property type="evidence" value="ECO:0007669"/>
    <property type="project" value="UniProtKB-EC"/>
</dbReference>
<gene>
    <name evidence="7" type="ORF">BWQ96_02439</name>
</gene>
<dbReference type="InterPro" id="IPR016036">
    <property type="entry name" value="Malonyl_transacylase_ACP-bd"/>
</dbReference>
<dbReference type="EC" id="2.3.1.39" evidence="2"/>
<dbReference type="PIRSF" id="PIRSF000446">
    <property type="entry name" value="Mct"/>
    <property type="match status" value="1"/>
</dbReference>
<dbReference type="GO" id="GO:0006633">
    <property type="term" value="P:fatty acid biosynthetic process"/>
    <property type="evidence" value="ECO:0007669"/>
    <property type="project" value="TreeGrafter"/>
</dbReference>
<dbReference type="OrthoDB" id="541883at2759"/>
<dbReference type="PANTHER" id="PTHR42681">
    <property type="entry name" value="MALONYL-COA-ACYL CARRIER PROTEIN TRANSACYLASE, MITOCHONDRIAL"/>
    <property type="match status" value="1"/>
</dbReference>
<name>A0A2V3J1C8_9FLOR</name>
<comment type="caution">
    <text evidence="7">The sequence shown here is derived from an EMBL/GenBank/DDBJ whole genome shotgun (WGS) entry which is preliminary data.</text>
</comment>
<evidence type="ECO:0000313" key="8">
    <source>
        <dbReference type="Proteomes" id="UP000247409"/>
    </source>
</evidence>
<protein>
    <recommendedName>
        <fullName evidence="2">[acyl-carrier-protein] S-malonyltransferase</fullName>
        <ecNumber evidence="2">2.3.1.39</ecNumber>
    </recommendedName>
</protein>
<evidence type="ECO:0000256" key="3">
    <source>
        <dbReference type="ARBA" id="ARBA00022679"/>
    </source>
</evidence>
<sequence>MGISWRDRSPAAAKVIETADRLLQDQLHRPLSEYIFNNTDAATLSRTDIAQPAIFVTSMACWAGITDLRILQHDQLAVTAGLSLGEYTALTVAGAISFEDALRLVTLRGRAMQDAAEASDGGMVALIGADEATANDVVQATRENDILVAANFNAPGQVVLSGASAAIDRAASYAADEKKLRVAKLDVAGAFHSPLMEPAAERLAQALESTEINLPSVPVLSNVTGAPHEMGSVRHLLVSQLTSSVRWADCCNYIRQTYPDASWTELAPGRTLTGIMRKIDRKIKVQNLAEAPVEAEA</sequence>
<comment type="catalytic activity">
    <reaction evidence="5">
        <text>holo-[ACP] + malonyl-CoA = malonyl-[ACP] + CoA</text>
        <dbReference type="Rhea" id="RHEA:41792"/>
        <dbReference type="Rhea" id="RHEA-COMP:9623"/>
        <dbReference type="Rhea" id="RHEA-COMP:9685"/>
        <dbReference type="ChEBI" id="CHEBI:57287"/>
        <dbReference type="ChEBI" id="CHEBI:57384"/>
        <dbReference type="ChEBI" id="CHEBI:64479"/>
        <dbReference type="ChEBI" id="CHEBI:78449"/>
        <dbReference type="EC" id="2.3.1.39"/>
    </reaction>
</comment>
<dbReference type="InterPro" id="IPR016035">
    <property type="entry name" value="Acyl_Trfase/lysoPLipase"/>
</dbReference>
<dbReference type="STRING" id="448386.A0A2V3J1C8"/>
<dbReference type="Pfam" id="PF00698">
    <property type="entry name" value="Acyl_transf_1"/>
    <property type="match status" value="1"/>
</dbReference>
<comment type="similarity">
    <text evidence="1">Belongs to the FabD family.</text>
</comment>
<dbReference type="InterPro" id="IPR001227">
    <property type="entry name" value="Ac_transferase_dom_sf"/>
</dbReference>
<evidence type="ECO:0000313" key="7">
    <source>
        <dbReference type="EMBL" id="PXF47757.1"/>
    </source>
</evidence>
<dbReference type="Gene3D" id="3.30.70.250">
    <property type="entry name" value="Malonyl-CoA ACP transacylase, ACP-binding"/>
    <property type="match status" value="1"/>
</dbReference>